<dbReference type="InterPro" id="IPR000639">
    <property type="entry name" value="Epox_hydrolase-like"/>
</dbReference>
<sequence length="289" mass="31907">MADFFPGFELRQVETPSGVIRLRIGGRGFPLLLLHGHPRTHTTWWQVAPLLAADFTVVCADLPGFGRSYQPTTLEGSSGRAKAAALRACMAALGFSRFAVAGHDRGSYRAFRLAMDFPEHVAALAVMDGVPIYEALERADWRFARDWWHWFFFAETEKALAAITGDPDLWYPLDEARLGRDNAADFLAATRDPTVVRGMLDDYKAGLAFDHADDEADRQAGRRLAAPLAVIWSIRDDMAQLYGDPAAPWQDWASGPIARYPIASGHHMAEEAPESVAAALRDFLGRHVG</sequence>
<dbReference type="GO" id="GO:0016787">
    <property type="term" value="F:hydrolase activity"/>
    <property type="evidence" value="ECO:0007669"/>
    <property type="project" value="UniProtKB-KW"/>
</dbReference>
<dbReference type="EMBL" id="FMJD01000013">
    <property type="protein sequence ID" value="SCM79413.1"/>
    <property type="molecule type" value="Genomic_DNA"/>
</dbReference>
<gene>
    <name evidence="2" type="ORF">KL86PLE_90390</name>
</gene>
<reference evidence="2" key="1">
    <citation type="submission" date="2016-08" db="EMBL/GenBank/DDBJ databases">
        <authorList>
            <person name="Seilhamer J.J."/>
        </authorList>
    </citation>
    <scope>NUCLEOTIDE SEQUENCE</scope>
    <source>
        <strain evidence="2">86</strain>
    </source>
</reference>
<dbReference type="Pfam" id="PF00561">
    <property type="entry name" value="Abhydrolase_1"/>
    <property type="match status" value="1"/>
</dbReference>
<dbReference type="PANTHER" id="PTHR43798:SF33">
    <property type="entry name" value="HYDROLASE, PUTATIVE (AFU_ORTHOLOGUE AFUA_2G14860)-RELATED"/>
    <property type="match status" value="1"/>
</dbReference>
<dbReference type="GO" id="GO:0016020">
    <property type="term" value="C:membrane"/>
    <property type="evidence" value="ECO:0007669"/>
    <property type="project" value="TreeGrafter"/>
</dbReference>
<dbReference type="AlphaFoldDB" id="A0A212LPB0"/>
<dbReference type="Gene3D" id="3.40.50.1820">
    <property type="entry name" value="alpha/beta hydrolase"/>
    <property type="match status" value="1"/>
</dbReference>
<evidence type="ECO:0000313" key="2">
    <source>
        <dbReference type="EMBL" id="SCM79413.1"/>
    </source>
</evidence>
<evidence type="ECO:0000259" key="1">
    <source>
        <dbReference type="Pfam" id="PF00561"/>
    </source>
</evidence>
<proteinExistence type="predicted"/>
<dbReference type="PRINTS" id="PR00412">
    <property type="entry name" value="EPOXHYDRLASE"/>
</dbReference>
<dbReference type="SUPFAM" id="SSF53474">
    <property type="entry name" value="alpha/beta-Hydrolases"/>
    <property type="match status" value="1"/>
</dbReference>
<dbReference type="InterPro" id="IPR050266">
    <property type="entry name" value="AB_hydrolase_sf"/>
</dbReference>
<protein>
    <submittedName>
        <fullName evidence="2">Hydrolase, alpha/beta fold family protein</fullName>
    </submittedName>
</protein>
<organism evidence="2">
    <name type="scientific">uncultured Pleomorphomonas sp</name>
    <dbReference type="NCBI Taxonomy" id="442121"/>
    <lineage>
        <taxon>Bacteria</taxon>
        <taxon>Pseudomonadati</taxon>
        <taxon>Pseudomonadota</taxon>
        <taxon>Alphaproteobacteria</taxon>
        <taxon>Hyphomicrobiales</taxon>
        <taxon>Pleomorphomonadaceae</taxon>
        <taxon>Pleomorphomonas</taxon>
        <taxon>environmental samples</taxon>
    </lineage>
</organism>
<name>A0A212LPB0_9HYPH</name>
<dbReference type="InterPro" id="IPR000073">
    <property type="entry name" value="AB_hydrolase_1"/>
</dbReference>
<keyword evidence="2" id="KW-0378">Hydrolase</keyword>
<feature type="domain" description="AB hydrolase-1" evidence="1">
    <location>
        <begin position="30"/>
        <end position="152"/>
    </location>
</feature>
<accession>A0A212LPB0</accession>
<dbReference type="InterPro" id="IPR029058">
    <property type="entry name" value="AB_hydrolase_fold"/>
</dbReference>
<dbReference type="RefSeq" id="WP_288198527.1">
    <property type="nucleotide sequence ID" value="NZ_LT608334.1"/>
</dbReference>
<dbReference type="PANTHER" id="PTHR43798">
    <property type="entry name" value="MONOACYLGLYCEROL LIPASE"/>
    <property type="match status" value="1"/>
</dbReference>